<keyword evidence="1" id="KW-0479">Metal-binding</keyword>
<dbReference type="InterPro" id="IPR050987">
    <property type="entry name" value="AtrR-like"/>
</dbReference>
<evidence type="ECO:0000256" key="2">
    <source>
        <dbReference type="ARBA" id="ARBA00023242"/>
    </source>
</evidence>
<dbReference type="CDD" id="cd12148">
    <property type="entry name" value="fungal_TF_MHR"/>
    <property type="match status" value="1"/>
</dbReference>
<dbReference type="GO" id="GO:0006351">
    <property type="term" value="P:DNA-templated transcription"/>
    <property type="evidence" value="ECO:0007669"/>
    <property type="project" value="InterPro"/>
</dbReference>
<feature type="region of interest" description="Disordered" evidence="3">
    <location>
        <begin position="1"/>
        <end position="28"/>
    </location>
</feature>
<organism evidence="6 7">
    <name type="scientific">Psilocybe cf. subviscida</name>
    <dbReference type="NCBI Taxonomy" id="2480587"/>
    <lineage>
        <taxon>Eukaryota</taxon>
        <taxon>Fungi</taxon>
        <taxon>Dikarya</taxon>
        <taxon>Basidiomycota</taxon>
        <taxon>Agaricomycotina</taxon>
        <taxon>Agaricomycetes</taxon>
        <taxon>Agaricomycetidae</taxon>
        <taxon>Agaricales</taxon>
        <taxon>Agaricineae</taxon>
        <taxon>Strophariaceae</taxon>
        <taxon>Psilocybe</taxon>
    </lineage>
</organism>
<dbReference type="GO" id="GO:0000981">
    <property type="term" value="F:DNA-binding transcription factor activity, RNA polymerase II-specific"/>
    <property type="evidence" value="ECO:0007669"/>
    <property type="project" value="InterPro"/>
</dbReference>
<dbReference type="Pfam" id="PF04082">
    <property type="entry name" value="Fungal_trans"/>
    <property type="match status" value="1"/>
</dbReference>
<dbReference type="OrthoDB" id="4456959at2759"/>
<evidence type="ECO:0000256" key="4">
    <source>
        <dbReference type="SAM" id="Phobius"/>
    </source>
</evidence>
<accession>A0A8H5BE92</accession>
<dbReference type="Proteomes" id="UP000567179">
    <property type="component" value="Unassembled WGS sequence"/>
</dbReference>
<feature type="transmembrane region" description="Helical" evidence="4">
    <location>
        <begin position="486"/>
        <end position="504"/>
    </location>
</feature>
<keyword evidence="4" id="KW-0812">Transmembrane</keyword>
<evidence type="ECO:0000259" key="5">
    <source>
        <dbReference type="SMART" id="SM00906"/>
    </source>
</evidence>
<feature type="region of interest" description="Disordered" evidence="3">
    <location>
        <begin position="728"/>
        <end position="761"/>
    </location>
</feature>
<dbReference type="InterPro" id="IPR007219">
    <property type="entry name" value="XnlR_reg_dom"/>
</dbReference>
<evidence type="ECO:0000256" key="3">
    <source>
        <dbReference type="SAM" id="MobiDB-lite"/>
    </source>
</evidence>
<dbReference type="SMART" id="SM00906">
    <property type="entry name" value="Fungal_trans"/>
    <property type="match status" value="1"/>
</dbReference>
<dbReference type="Gene3D" id="4.10.240.10">
    <property type="entry name" value="Zn(2)-C6 fungal-type DNA-binding domain"/>
    <property type="match status" value="1"/>
</dbReference>
<evidence type="ECO:0000313" key="6">
    <source>
        <dbReference type="EMBL" id="KAF5321531.1"/>
    </source>
</evidence>
<feature type="domain" description="Xylanolytic transcriptional activator regulatory" evidence="5">
    <location>
        <begin position="391"/>
        <end position="464"/>
    </location>
</feature>
<dbReference type="GO" id="GO:0003677">
    <property type="term" value="F:DNA binding"/>
    <property type="evidence" value="ECO:0007669"/>
    <property type="project" value="InterPro"/>
</dbReference>
<evidence type="ECO:0000313" key="7">
    <source>
        <dbReference type="Proteomes" id="UP000567179"/>
    </source>
</evidence>
<dbReference type="InterPro" id="IPR036864">
    <property type="entry name" value="Zn2-C6_fun-type_DNA-bd_sf"/>
</dbReference>
<proteinExistence type="predicted"/>
<keyword evidence="4" id="KW-0472">Membrane</keyword>
<dbReference type="PANTHER" id="PTHR46910:SF38">
    <property type="entry name" value="ZN(2)-C6 FUNGAL-TYPE DOMAIN-CONTAINING PROTEIN"/>
    <property type="match status" value="1"/>
</dbReference>
<reference evidence="6 7" key="1">
    <citation type="journal article" date="2020" name="ISME J.">
        <title>Uncovering the hidden diversity of litter-decomposition mechanisms in mushroom-forming fungi.</title>
        <authorList>
            <person name="Floudas D."/>
            <person name="Bentzer J."/>
            <person name="Ahren D."/>
            <person name="Johansson T."/>
            <person name="Persson P."/>
            <person name="Tunlid A."/>
        </authorList>
    </citation>
    <scope>NUCLEOTIDE SEQUENCE [LARGE SCALE GENOMIC DNA]</scope>
    <source>
        <strain evidence="6 7">CBS 101986</strain>
    </source>
</reference>
<feature type="region of interest" description="Disordered" evidence="3">
    <location>
        <begin position="171"/>
        <end position="190"/>
    </location>
</feature>
<dbReference type="CDD" id="cd00067">
    <property type="entry name" value="GAL4"/>
    <property type="match status" value="1"/>
</dbReference>
<evidence type="ECO:0000256" key="1">
    <source>
        <dbReference type="ARBA" id="ARBA00022723"/>
    </source>
</evidence>
<dbReference type="EMBL" id="JAACJJ010000028">
    <property type="protein sequence ID" value="KAF5321531.1"/>
    <property type="molecule type" value="Genomic_DNA"/>
</dbReference>
<feature type="region of interest" description="Disordered" evidence="3">
    <location>
        <begin position="689"/>
        <end position="708"/>
    </location>
</feature>
<comment type="caution">
    <text evidence="6">The sequence shown here is derived from an EMBL/GenBank/DDBJ whole genome shotgun (WGS) entry which is preliminary data.</text>
</comment>
<dbReference type="InterPro" id="IPR001138">
    <property type="entry name" value="Zn2Cys6_DnaBD"/>
</dbReference>
<protein>
    <recommendedName>
        <fullName evidence="5">Xylanolytic transcriptional activator regulatory domain-containing protein</fullName>
    </recommendedName>
</protein>
<sequence>MEKSTGATPDAATPKDDDEHKHKKRRLHGACDGCRKKKSASAYRPGDIIMSIEDSIIDRDHYPYTVKCDSTETHPKRCTNCRLWKIDCTHDMPRQPKKSEAQAAYILTLEETVEKMRRLLRAMYSEKDLQLLLEKSVDELPQINSSSLPVAFAPSPMSSVELPKVSSLSQEITQLTSSPSTSDDDEEDETEDFAHLDLAEHLKKLSIEAFEDRFFGRSSAFMFFKDAVALRGQLTGKPQTFDSTRFRRPVYWDVRPWEIDYAGLPNHPPFYDYPEDDLLRSLVFIFFQKFNPLFPLLHKPTFIKMLAENRHLRDPDFGMVVLMVCALASRYSHDPRVFSPGDVSGLSSGWKYFRQVPMHRKGLLYRAGLFDLQYYVLAAAYLVGTSIPQTSWNILGGLVRYLLEMGGHRRKPHSQKPSAEEELMKRVFWCVLYLDRVTSSFHGRPCLIQDEDYDVDFPIECDDEYWDPPSGNPDDAFKQPPGKPSYITAFVCCLKLIQILGLSLRTLYSIKKAKALSGMVGAEWEQRIVAELDSSLNKWRDSVPAFLQWDPEREDSTFFHQSVFMYATFYYVQIQIHRPFLMKKTPLSLPSLAMCTNAARSCAHVLGVSLTRGMRIVPTLIVAAFCSGTVIVLNLWGIRHSGLLGDAAKEAVNLQKCINVLKECEKRWHVAGRSCDLLKEVASMEDYNATTALPKRRRDDPPTDDLVPQHQHADATVAYSLPNSVHNATQTATSQVPSPLTTNHTHLSKTHSTAKYTPVTSMSSGASISPLAQVAGSAPGASMAMLTQPTPMYNPTPSSLATDWDLENLLMMQMGYSQYGPNVQFNIAANLVDQQPHQTLDSSTNNLNPWPQAANINRVPLQQAASMQPSGLIDGQENASASPEGFGNPEDLLSLFSDVPMAFSLEEWNAYLADIGS</sequence>
<keyword evidence="4" id="KW-1133">Transmembrane helix</keyword>
<dbReference type="AlphaFoldDB" id="A0A8H5BE92"/>
<dbReference type="PANTHER" id="PTHR46910">
    <property type="entry name" value="TRANSCRIPTION FACTOR PDR1"/>
    <property type="match status" value="1"/>
</dbReference>
<gene>
    <name evidence="6" type="ORF">D9619_002008</name>
</gene>
<feature type="transmembrane region" description="Helical" evidence="4">
    <location>
        <begin position="616"/>
        <end position="636"/>
    </location>
</feature>
<name>A0A8H5BE92_9AGAR</name>
<dbReference type="GO" id="GO:0008270">
    <property type="term" value="F:zinc ion binding"/>
    <property type="evidence" value="ECO:0007669"/>
    <property type="project" value="InterPro"/>
</dbReference>
<keyword evidence="2" id="KW-0539">Nucleus</keyword>
<keyword evidence="7" id="KW-1185">Reference proteome</keyword>